<sequence length="387" mass="40716">MKRTSDALVVGGGLHGLSAGLQLARRGLKVTLFERARIGRHASGASAAGVRTLGRARAELPASLAAMEMWHHMEELVGDNCGFEPSGQIKVAETEIELIDLATKVELLRADGFTHEEMIDAAELRALVPAISRHCVGARLVRKDGAADPHRTIKAFYAAARSAGVHIHEGIGVTSIDRRRALWSVGTTTGDFEAPLLVNAGGAWAAQIAAMAGDEIPLDSPKASMMLVTERVRPFLKPTIGAVGRKLSFKQTAQGTILIGGGQQGKADLVAETSEIDGMAMSRSAAAALALFPEIANLRIVRTWAGLEAKTFDNIAIAGLSPSRDGLMHLFGFSGHGFQLVPILGVATAELLVDGYSKVDLSGLAPERLMDASGARPVGNGVGWGRD</sequence>
<dbReference type="InterPro" id="IPR036188">
    <property type="entry name" value="FAD/NAD-bd_sf"/>
</dbReference>
<organism evidence="3 4">
    <name type="scientific">Sphingomonas crocodyli</name>
    <dbReference type="NCBI Taxonomy" id="1979270"/>
    <lineage>
        <taxon>Bacteria</taxon>
        <taxon>Pseudomonadati</taxon>
        <taxon>Pseudomonadota</taxon>
        <taxon>Alphaproteobacteria</taxon>
        <taxon>Sphingomonadales</taxon>
        <taxon>Sphingomonadaceae</taxon>
        <taxon>Sphingomonas</taxon>
    </lineage>
</organism>
<dbReference type="RefSeq" id="WP_127741038.1">
    <property type="nucleotide sequence ID" value="NZ_SACN01000001.1"/>
</dbReference>
<comment type="caution">
    <text evidence="3">The sequence shown here is derived from an EMBL/GenBank/DDBJ whole genome shotgun (WGS) entry which is preliminary data.</text>
</comment>
<dbReference type="InterPro" id="IPR006076">
    <property type="entry name" value="FAD-dep_OxRdtase"/>
</dbReference>
<dbReference type="PANTHER" id="PTHR13847">
    <property type="entry name" value="SARCOSINE DEHYDROGENASE-RELATED"/>
    <property type="match status" value="1"/>
</dbReference>
<dbReference type="EMBL" id="SACN01000001">
    <property type="protein sequence ID" value="RVT92931.1"/>
    <property type="molecule type" value="Genomic_DNA"/>
</dbReference>
<keyword evidence="1" id="KW-0560">Oxidoreductase</keyword>
<dbReference type="Gene3D" id="3.50.50.60">
    <property type="entry name" value="FAD/NAD(P)-binding domain"/>
    <property type="match status" value="1"/>
</dbReference>
<evidence type="ECO:0000256" key="1">
    <source>
        <dbReference type="ARBA" id="ARBA00023002"/>
    </source>
</evidence>
<keyword evidence="4" id="KW-1185">Reference proteome</keyword>
<dbReference type="Pfam" id="PF01266">
    <property type="entry name" value="DAO"/>
    <property type="match status" value="1"/>
</dbReference>
<accession>A0A437M5D4</accession>
<evidence type="ECO:0000313" key="4">
    <source>
        <dbReference type="Proteomes" id="UP000282971"/>
    </source>
</evidence>
<feature type="domain" description="FAD dependent oxidoreductase" evidence="2">
    <location>
        <begin position="6"/>
        <end position="351"/>
    </location>
</feature>
<dbReference type="GO" id="GO:0005737">
    <property type="term" value="C:cytoplasm"/>
    <property type="evidence" value="ECO:0007669"/>
    <property type="project" value="TreeGrafter"/>
</dbReference>
<dbReference type="Proteomes" id="UP000282971">
    <property type="component" value="Unassembled WGS sequence"/>
</dbReference>
<dbReference type="SUPFAM" id="SSF51905">
    <property type="entry name" value="FAD/NAD(P)-binding domain"/>
    <property type="match status" value="1"/>
</dbReference>
<evidence type="ECO:0000313" key="3">
    <source>
        <dbReference type="EMBL" id="RVT92931.1"/>
    </source>
</evidence>
<reference evidence="3 4" key="1">
    <citation type="submission" date="2019-01" db="EMBL/GenBank/DDBJ databases">
        <authorList>
            <person name="Chen W.-M."/>
        </authorList>
    </citation>
    <scope>NUCLEOTIDE SEQUENCE [LARGE SCALE GENOMIC DNA]</scope>
    <source>
        <strain evidence="3 4">CCP-7</strain>
    </source>
</reference>
<dbReference type="GO" id="GO:0016491">
    <property type="term" value="F:oxidoreductase activity"/>
    <property type="evidence" value="ECO:0007669"/>
    <property type="project" value="UniProtKB-KW"/>
</dbReference>
<dbReference type="Gene3D" id="3.30.9.10">
    <property type="entry name" value="D-Amino Acid Oxidase, subunit A, domain 2"/>
    <property type="match status" value="1"/>
</dbReference>
<evidence type="ECO:0000259" key="2">
    <source>
        <dbReference type="Pfam" id="PF01266"/>
    </source>
</evidence>
<dbReference type="PANTHER" id="PTHR13847:SF287">
    <property type="entry name" value="FAD-DEPENDENT OXIDOREDUCTASE DOMAIN-CONTAINING PROTEIN 1"/>
    <property type="match status" value="1"/>
</dbReference>
<protein>
    <submittedName>
        <fullName evidence="3">FAD-binding oxidoreductase</fullName>
    </submittedName>
</protein>
<dbReference type="AlphaFoldDB" id="A0A437M5D4"/>
<name>A0A437M5D4_9SPHN</name>
<gene>
    <name evidence="3" type="ORF">EOD43_03205</name>
</gene>
<dbReference type="OrthoDB" id="9815989at2"/>
<proteinExistence type="predicted"/>